<organism evidence="1">
    <name type="scientific">Aphanomyces stellatus</name>
    <dbReference type="NCBI Taxonomy" id="120398"/>
    <lineage>
        <taxon>Eukaryota</taxon>
        <taxon>Sar</taxon>
        <taxon>Stramenopiles</taxon>
        <taxon>Oomycota</taxon>
        <taxon>Saprolegniomycetes</taxon>
        <taxon>Saprolegniales</taxon>
        <taxon>Verrucalvaceae</taxon>
        <taxon>Aphanomyces</taxon>
    </lineage>
</organism>
<protein>
    <submittedName>
        <fullName evidence="1">Uncharacterized protein</fullName>
    </submittedName>
</protein>
<dbReference type="EMBL" id="VJMH01004091">
    <property type="protein sequence ID" value="KAF0703817.1"/>
    <property type="molecule type" value="Genomic_DNA"/>
</dbReference>
<comment type="caution">
    <text evidence="1">The sequence shown here is derived from an EMBL/GenBank/DDBJ whole genome shotgun (WGS) entry which is preliminary data.</text>
</comment>
<accession>A0A6A4Z3A2</accession>
<name>A0A6A4Z3A2_9STRA</name>
<evidence type="ECO:0000313" key="1">
    <source>
        <dbReference type="EMBL" id="KAF0703817.1"/>
    </source>
</evidence>
<dbReference type="AlphaFoldDB" id="A0A6A4Z3A2"/>
<sequence>SANGTSTNASVHVSIPDAAFKVLYSVVAVVLLQGTDALALPDTEYDFTDAVAKSLGPAKASVERNNVTLANRNVVVNGTSFVETTIGVADSSIDAMTPRTRSSSP</sequence>
<proteinExistence type="predicted"/>
<gene>
    <name evidence="1" type="ORF">As57867_007469</name>
</gene>
<reference evidence="1" key="1">
    <citation type="submission" date="2019-06" db="EMBL/GenBank/DDBJ databases">
        <title>Genomics analysis of Aphanomyces spp. identifies a new class of oomycete effector associated with host adaptation.</title>
        <authorList>
            <person name="Gaulin E."/>
        </authorList>
    </citation>
    <scope>NUCLEOTIDE SEQUENCE</scope>
    <source>
        <strain evidence="1">CBS 578.67</strain>
    </source>
</reference>
<feature type="non-terminal residue" evidence="1">
    <location>
        <position position="1"/>
    </location>
</feature>